<feature type="transmembrane region" description="Helical" evidence="10">
    <location>
        <begin position="376"/>
        <end position="396"/>
    </location>
</feature>
<keyword evidence="9 10" id="KW-0739">Sodium transport</keyword>
<keyword evidence="5 10" id="KW-1133">Transmembrane helix</keyword>
<dbReference type="GO" id="GO:0015385">
    <property type="term" value="F:sodium:proton antiporter activity"/>
    <property type="evidence" value="ECO:0007669"/>
    <property type="project" value="InterPro"/>
</dbReference>
<evidence type="ECO:0000256" key="4">
    <source>
        <dbReference type="ARBA" id="ARBA00022692"/>
    </source>
</evidence>
<dbReference type="PANTHER" id="PTHR10110">
    <property type="entry name" value="SODIUM/HYDROGEN EXCHANGER"/>
    <property type="match status" value="1"/>
</dbReference>
<feature type="transmembrane region" description="Helical" evidence="10">
    <location>
        <begin position="108"/>
        <end position="133"/>
    </location>
</feature>
<comment type="caution">
    <text evidence="10">Lacks conserved residue(s) required for the propagation of feature annotation.</text>
</comment>
<feature type="transmembrane region" description="Helical" evidence="10">
    <location>
        <begin position="154"/>
        <end position="174"/>
    </location>
</feature>
<feature type="transmembrane region" description="Helical" evidence="10">
    <location>
        <begin position="301"/>
        <end position="322"/>
    </location>
</feature>
<keyword evidence="13" id="KW-1185">Reference proteome</keyword>
<feature type="transmembrane region" description="Helical" evidence="10">
    <location>
        <begin position="237"/>
        <end position="257"/>
    </location>
</feature>
<evidence type="ECO:0000256" key="9">
    <source>
        <dbReference type="ARBA" id="ARBA00023201"/>
    </source>
</evidence>
<dbReference type="Proteomes" id="UP000675781">
    <property type="component" value="Unassembled WGS sequence"/>
</dbReference>
<feature type="transmembrane region" description="Helical" evidence="10">
    <location>
        <begin position="186"/>
        <end position="207"/>
    </location>
</feature>
<reference evidence="12" key="1">
    <citation type="submission" date="2021-04" db="EMBL/GenBank/DDBJ databases">
        <title>Genome based classification of Actinospica acidithermotolerans sp. nov., an actinobacterium isolated from an Indonesian hot spring.</title>
        <authorList>
            <person name="Kusuma A.B."/>
            <person name="Putra K.E."/>
            <person name="Nafisah S."/>
            <person name="Loh J."/>
            <person name="Nouioui I."/>
            <person name="Goodfellow M."/>
        </authorList>
    </citation>
    <scope>NUCLEOTIDE SEQUENCE</scope>
    <source>
        <strain evidence="12">CSCA 57</strain>
    </source>
</reference>
<evidence type="ECO:0000256" key="2">
    <source>
        <dbReference type="ARBA" id="ARBA00022448"/>
    </source>
</evidence>
<evidence type="ECO:0000256" key="6">
    <source>
        <dbReference type="ARBA" id="ARBA00023053"/>
    </source>
</evidence>
<feature type="domain" description="Cation/H+ exchanger transmembrane" evidence="11">
    <location>
        <begin position="13"/>
        <end position="401"/>
    </location>
</feature>
<sequence>MHSAAIVVALVVASALVAAFADRWSIPAPSVLVLAGLGVALVPGVPVVHPSPEAISLFVLPPLLYASAQDISTRALRTMWRPVLALTLGLVLATALAVGALAREISSLTLPMAFVLGAVLASTDPVAVTALGRRLPLPPRIQALVQTESLFNDATSLVLFQVALGVAAGTAGVGGGVDWLGAGWRFVVLAGGGMGVGAGLAVLVIALRARTADPQLATVFALATPYAAYLLGQGAGVSGVTAVVVAGVVVGSAGHRITDARIRLQVHAVYDVVVFLLESAVFALIGLQLPALVRDLPPGTGWWPVQAAVLAAALILVRVAWMRPTVARAGPTRDFPAWPVTRVLAWAGTRGVMPLAAALSIPIAAADGRVLADRPLVLVLTTAVVAVTLTVQGLTLGPVVRTSGLAVDPGHLAAKATEVRAALDEAALDYLDSLPADENVPGEVLDRLRRRHTAALAAAGDGGYPADAFARLQLRVLDVQRTELRRLHTGGRVNDALQRRIQHELDRVEAGLVR</sequence>
<evidence type="ECO:0000313" key="12">
    <source>
        <dbReference type="EMBL" id="MBR7833246.1"/>
    </source>
</evidence>
<proteinExistence type="inferred from homology"/>
<dbReference type="GO" id="GO:0051453">
    <property type="term" value="P:regulation of intracellular pH"/>
    <property type="evidence" value="ECO:0007669"/>
    <property type="project" value="TreeGrafter"/>
</dbReference>
<feature type="transmembrane region" description="Helical" evidence="10">
    <location>
        <begin position="31"/>
        <end position="48"/>
    </location>
</feature>
<evidence type="ECO:0000256" key="7">
    <source>
        <dbReference type="ARBA" id="ARBA00023065"/>
    </source>
</evidence>
<dbReference type="InterPro" id="IPR018422">
    <property type="entry name" value="Cation/H_exchanger_CPA1"/>
</dbReference>
<name>A0A941ISI0_9ACTN</name>
<feature type="transmembrane region" description="Helical" evidence="10">
    <location>
        <begin position="83"/>
        <end position="102"/>
    </location>
</feature>
<dbReference type="GO" id="GO:0005886">
    <property type="term" value="C:plasma membrane"/>
    <property type="evidence" value="ECO:0007669"/>
    <property type="project" value="UniProtKB-SubCell"/>
</dbReference>
<dbReference type="Pfam" id="PF00999">
    <property type="entry name" value="Na_H_Exchanger"/>
    <property type="match status" value="1"/>
</dbReference>
<feature type="transmembrane region" description="Helical" evidence="10">
    <location>
        <begin position="343"/>
        <end position="364"/>
    </location>
</feature>
<feature type="transmembrane region" description="Helical" evidence="10">
    <location>
        <begin position="269"/>
        <end position="289"/>
    </location>
</feature>
<protein>
    <submittedName>
        <fullName evidence="12">Na+/H+ antiporter</fullName>
    </submittedName>
</protein>
<evidence type="ECO:0000256" key="1">
    <source>
        <dbReference type="ARBA" id="ARBA00004651"/>
    </source>
</evidence>
<comment type="caution">
    <text evidence="12">The sequence shown here is derived from an EMBL/GenBank/DDBJ whole genome shotgun (WGS) entry which is preliminary data.</text>
</comment>
<keyword evidence="8 10" id="KW-0472">Membrane</keyword>
<comment type="similarity">
    <text evidence="10">Belongs to the monovalent cation:proton antiporter 1 (CPA1) transporter (TC 2.A.36) family.</text>
</comment>
<gene>
    <name evidence="12" type="ORF">KDL01_08215</name>
</gene>
<dbReference type="NCBIfam" id="TIGR00831">
    <property type="entry name" value="a_cpa1"/>
    <property type="match status" value="1"/>
</dbReference>
<keyword evidence="6 10" id="KW-0915">Sodium</keyword>
<dbReference type="GO" id="GO:0098719">
    <property type="term" value="P:sodium ion import across plasma membrane"/>
    <property type="evidence" value="ECO:0007669"/>
    <property type="project" value="TreeGrafter"/>
</dbReference>
<keyword evidence="2 10" id="KW-0813">Transport</keyword>
<evidence type="ECO:0000256" key="3">
    <source>
        <dbReference type="ARBA" id="ARBA00022475"/>
    </source>
</evidence>
<keyword evidence="3 10" id="KW-1003">Cell membrane</keyword>
<accession>A0A941ISI0</accession>
<keyword evidence="7 10" id="KW-0406">Ion transport</keyword>
<evidence type="ECO:0000256" key="8">
    <source>
        <dbReference type="ARBA" id="ARBA00023136"/>
    </source>
</evidence>
<evidence type="ECO:0000256" key="10">
    <source>
        <dbReference type="RuleBase" id="RU366002"/>
    </source>
</evidence>
<dbReference type="InterPro" id="IPR004705">
    <property type="entry name" value="Cation/H_exchanger_CPA1_bac"/>
</dbReference>
<dbReference type="RefSeq" id="WP_212527769.1">
    <property type="nucleotide sequence ID" value="NZ_JAGSOG010000025.1"/>
</dbReference>
<evidence type="ECO:0000259" key="11">
    <source>
        <dbReference type="Pfam" id="PF00999"/>
    </source>
</evidence>
<dbReference type="GO" id="GO:0015386">
    <property type="term" value="F:potassium:proton antiporter activity"/>
    <property type="evidence" value="ECO:0007669"/>
    <property type="project" value="TreeGrafter"/>
</dbReference>
<dbReference type="Gene3D" id="6.10.140.1330">
    <property type="match status" value="1"/>
</dbReference>
<evidence type="ECO:0000256" key="5">
    <source>
        <dbReference type="ARBA" id="ARBA00022989"/>
    </source>
</evidence>
<comment type="subcellular location">
    <subcellularLocation>
        <location evidence="1 10">Cell membrane</location>
        <topology evidence="1 10">Multi-pass membrane protein</topology>
    </subcellularLocation>
</comment>
<dbReference type="PANTHER" id="PTHR10110:SF86">
    <property type="entry name" value="SODIUM_HYDROGEN EXCHANGER 7"/>
    <property type="match status" value="1"/>
</dbReference>
<comment type="function">
    <text evidence="10">Na(+)/H(+) antiporter that extrudes sodium in exchange for external protons.</text>
</comment>
<organism evidence="12 13">
    <name type="scientific">Actinospica durhamensis</name>
    <dbReference type="NCBI Taxonomy" id="1508375"/>
    <lineage>
        <taxon>Bacteria</taxon>
        <taxon>Bacillati</taxon>
        <taxon>Actinomycetota</taxon>
        <taxon>Actinomycetes</taxon>
        <taxon>Catenulisporales</taxon>
        <taxon>Actinospicaceae</taxon>
        <taxon>Actinospica</taxon>
    </lineage>
</organism>
<dbReference type="InterPro" id="IPR006153">
    <property type="entry name" value="Cation/H_exchanger_TM"/>
</dbReference>
<evidence type="ECO:0000313" key="13">
    <source>
        <dbReference type="Proteomes" id="UP000675781"/>
    </source>
</evidence>
<dbReference type="EMBL" id="JAGSOG010000025">
    <property type="protein sequence ID" value="MBR7833246.1"/>
    <property type="molecule type" value="Genomic_DNA"/>
</dbReference>
<keyword evidence="4 10" id="KW-0812">Transmembrane</keyword>
<dbReference type="AlphaFoldDB" id="A0A941ISI0"/>
<keyword evidence="10" id="KW-0050">Antiport</keyword>